<proteinExistence type="predicted"/>
<dbReference type="AlphaFoldDB" id="A0A2Z7BJ16"/>
<evidence type="ECO:0000313" key="1">
    <source>
        <dbReference type="EMBL" id="KZV31936.1"/>
    </source>
</evidence>
<sequence>MTQRFTRLGNILIALRSPRLLNCPPSGSTSTSPRRNLSKLKLKSIPQLPQTPQKITQEHNSNSLLKSATHELLKISTGNAYKLKYVKISPQSAYTKAHPAYNLKLPAKERKNHWSTIAKIFESRNYFALLQRVDSGLQTGINRKILKRRAQRHKSYSKRRHKSTAIDREKVRMNSKGFEGSPEEDKKYRVRNRLSVAHHLYLNLSVKATVKVNHSNLDATSDLGAISNLSANPDLTLLRYSRTQSPNEVA</sequence>
<evidence type="ECO:0000313" key="2">
    <source>
        <dbReference type="Proteomes" id="UP000250235"/>
    </source>
</evidence>
<dbReference type="EMBL" id="KV007008">
    <property type="protein sequence ID" value="KZV31936.1"/>
    <property type="molecule type" value="Genomic_DNA"/>
</dbReference>
<reference evidence="1 2" key="1">
    <citation type="journal article" date="2015" name="Proc. Natl. Acad. Sci. U.S.A.">
        <title>The resurrection genome of Boea hygrometrica: A blueprint for survival of dehydration.</title>
        <authorList>
            <person name="Xiao L."/>
            <person name="Yang G."/>
            <person name="Zhang L."/>
            <person name="Yang X."/>
            <person name="Zhao S."/>
            <person name="Ji Z."/>
            <person name="Zhou Q."/>
            <person name="Hu M."/>
            <person name="Wang Y."/>
            <person name="Chen M."/>
            <person name="Xu Y."/>
            <person name="Jin H."/>
            <person name="Xiao X."/>
            <person name="Hu G."/>
            <person name="Bao F."/>
            <person name="Hu Y."/>
            <person name="Wan P."/>
            <person name="Li L."/>
            <person name="Deng X."/>
            <person name="Kuang T."/>
            <person name="Xiang C."/>
            <person name="Zhu J.K."/>
            <person name="Oliver M.J."/>
            <person name="He Y."/>
        </authorList>
    </citation>
    <scope>NUCLEOTIDE SEQUENCE [LARGE SCALE GENOMIC DNA]</scope>
    <source>
        <strain evidence="2">cv. XS01</strain>
    </source>
</reference>
<keyword evidence="2" id="KW-1185">Reference proteome</keyword>
<name>A0A2Z7BJ16_9LAMI</name>
<protein>
    <submittedName>
        <fullName evidence="1">Uncharacterized protein</fullName>
    </submittedName>
</protein>
<organism evidence="1 2">
    <name type="scientific">Dorcoceras hygrometricum</name>
    <dbReference type="NCBI Taxonomy" id="472368"/>
    <lineage>
        <taxon>Eukaryota</taxon>
        <taxon>Viridiplantae</taxon>
        <taxon>Streptophyta</taxon>
        <taxon>Embryophyta</taxon>
        <taxon>Tracheophyta</taxon>
        <taxon>Spermatophyta</taxon>
        <taxon>Magnoliopsida</taxon>
        <taxon>eudicotyledons</taxon>
        <taxon>Gunneridae</taxon>
        <taxon>Pentapetalae</taxon>
        <taxon>asterids</taxon>
        <taxon>lamiids</taxon>
        <taxon>Lamiales</taxon>
        <taxon>Gesneriaceae</taxon>
        <taxon>Didymocarpoideae</taxon>
        <taxon>Trichosporeae</taxon>
        <taxon>Loxocarpinae</taxon>
        <taxon>Dorcoceras</taxon>
    </lineage>
</organism>
<dbReference type="Proteomes" id="UP000250235">
    <property type="component" value="Unassembled WGS sequence"/>
</dbReference>
<accession>A0A2Z7BJ16</accession>
<gene>
    <name evidence="1" type="ORF">F511_13375</name>
</gene>